<organism evidence="1">
    <name type="scientific">Arundo donax</name>
    <name type="common">Giant reed</name>
    <name type="synonym">Donax arundinaceus</name>
    <dbReference type="NCBI Taxonomy" id="35708"/>
    <lineage>
        <taxon>Eukaryota</taxon>
        <taxon>Viridiplantae</taxon>
        <taxon>Streptophyta</taxon>
        <taxon>Embryophyta</taxon>
        <taxon>Tracheophyta</taxon>
        <taxon>Spermatophyta</taxon>
        <taxon>Magnoliopsida</taxon>
        <taxon>Liliopsida</taxon>
        <taxon>Poales</taxon>
        <taxon>Poaceae</taxon>
        <taxon>PACMAD clade</taxon>
        <taxon>Arundinoideae</taxon>
        <taxon>Arundineae</taxon>
        <taxon>Arundo</taxon>
    </lineage>
</organism>
<proteinExistence type="predicted"/>
<evidence type="ECO:0000313" key="1">
    <source>
        <dbReference type="EMBL" id="JAD30746.1"/>
    </source>
</evidence>
<dbReference type="EMBL" id="GBRH01267149">
    <property type="protein sequence ID" value="JAD30746.1"/>
    <property type="molecule type" value="Transcribed_RNA"/>
</dbReference>
<dbReference type="AlphaFoldDB" id="A0A0A8YVW9"/>
<name>A0A0A8YVW9_ARUDO</name>
<reference evidence="1" key="1">
    <citation type="submission" date="2014-09" db="EMBL/GenBank/DDBJ databases">
        <authorList>
            <person name="Magalhaes I.L.F."/>
            <person name="Oliveira U."/>
            <person name="Santos F.R."/>
            <person name="Vidigal T.H.D.A."/>
            <person name="Brescovit A.D."/>
            <person name="Santos A.J."/>
        </authorList>
    </citation>
    <scope>NUCLEOTIDE SEQUENCE</scope>
    <source>
        <tissue evidence="1">Shoot tissue taken approximately 20 cm above the soil surface</tissue>
    </source>
</reference>
<sequence>MVAVKLRRISHPGNVKRVNQWSLPRRLDVEQTRSSLFRLGFRYF</sequence>
<accession>A0A0A8YVW9</accession>
<protein>
    <submittedName>
        <fullName evidence="1">Uncharacterized protein</fullName>
    </submittedName>
</protein>
<reference evidence="1" key="2">
    <citation type="journal article" date="2015" name="Data Brief">
        <title>Shoot transcriptome of the giant reed, Arundo donax.</title>
        <authorList>
            <person name="Barrero R.A."/>
            <person name="Guerrero F.D."/>
            <person name="Moolhuijzen P."/>
            <person name="Goolsby J.A."/>
            <person name="Tidwell J."/>
            <person name="Bellgard S.E."/>
            <person name="Bellgard M.I."/>
        </authorList>
    </citation>
    <scope>NUCLEOTIDE SEQUENCE</scope>
    <source>
        <tissue evidence="1">Shoot tissue taken approximately 20 cm above the soil surface</tissue>
    </source>
</reference>